<organism evidence="12 13">
    <name type="scientific">Gracilibacillus thailandensis</name>
    <dbReference type="NCBI Taxonomy" id="563735"/>
    <lineage>
        <taxon>Bacteria</taxon>
        <taxon>Bacillati</taxon>
        <taxon>Bacillota</taxon>
        <taxon>Bacilli</taxon>
        <taxon>Bacillales</taxon>
        <taxon>Bacillaceae</taxon>
        <taxon>Gracilibacillus</taxon>
    </lineage>
</organism>
<evidence type="ECO:0000313" key="12">
    <source>
        <dbReference type="EMBL" id="MRI67468.1"/>
    </source>
</evidence>
<dbReference type="Gene3D" id="1.10.287.950">
    <property type="entry name" value="Methyl-accepting chemotaxis protein"/>
    <property type="match status" value="1"/>
</dbReference>
<dbReference type="CDD" id="cd11386">
    <property type="entry name" value="MCP_signal"/>
    <property type="match status" value="1"/>
</dbReference>
<evidence type="ECO:0000256" key="8">
    <source>
        <dbReference type="SAM" id="MobiDB-lite"/>
    </source>
</evidence>
<evidence type="ECO:0000256" key="6">
    <source>
        <dbReference type="PROSITE-ProRule" id="PRU00284"/>
    </source>
</evidence>
<proteinExistence type="inferred from homology"/>
<feature type="coiled-coil region" evidence="7">
    <location>
        <begin position="88"/>
        <end position="115"/>
    </location>
</feature>
<keyword evidence="3 9" id="KW-0472">Membrane</keyword>
<dbReference type="GO" id="GO:0007165">
    <property type="term" value="P:signal transduction"/>
    <property type="evidence" value="ECO:0007669"/>
    <property type="project" value="UniProtKB-KW"/>
</dbReference>
<dbReference type="PANTHER" id="PTHR32089">
    <property type="entry name" value="METHYL-ACCEPTING CHEMOTAXIS PROTEIN MCPB"/>
    <property type="match status" value="1"/>
</dbReference>
<accession>A0A6N7QZG7</accession>
<keyword evidence="9" id="KW-0812">Transmembrane</keyword>
<feature type="domain" description="Methyl-accepting transducer" evidence="10">
    <location>
        <begin position="286"/>
        <end position="522"/>
    </location>
</feature>
<sequence length="572" mass="62836">MQKRWLDKLRYKNIKIGRKYGFILSVVLMLFIISTVIVGVLLNNIRSDIQSMEESEMNAVNATEMASLIRAKAVNFYQYMENPSSEIIDEFNESKDQIAALNAELEESMDTNEQKELYQQAAVLDKSFNNEFEEVVSYINSGNENLAASRAENAKELRLQAVEHIDELKELLHNEMGEASSRAKESQKVVLTSLFIAIAVSLIISIILISLVNRTISRNLSKVVSVSNEIAQGNLQIDQLDYQANDEIGQLSSSINKMSDYLKGMIRQVSEVSDTVSAQSEELNQSANEVKSGTEQIAVTMQELASGSETQADLAGNVSSKMSEFVQKVHEANENGEQIQSTSTNVLNITEDGSEMMKYSVKQMERIHMIVQEAVEKVRGLDDQSQEITKLVSVIKDISEQTNLLALNAAIEAARAGEHGKGFAVVADEVRKLAEQVADSVSDITGIVSNIQNESANVSQSLEEGYGEVEAGTNQIKQTGKTFEQINRSISEMVTSINKVSTNLSDMSASSNEINSSIEEIASISEQSAAGVEQTSASSQQASSSMEEVSSNSEELAKLAEKLNSLVRQFKL</sequence>
<reference evidence="12 13" key="1">
    <citation type="submission" date="2019-10" db="EMBL/GenBank/DDBJ databases">
        <title>Gracilibacillus salitolerans sp. nov., a moderate halophile isolated from a saline soil in northwest China.</title>
        <authorList>
            <person name="Gan L."/>
        </authorList>
    </citation>
    <scope>NUCLEOTIDE SEQUENCE [LARGE SCALE GENOMIC DNA]</scope>
    <source>
        <strain evidence="12 13">TP2-8</strain>
    </source>
</reference>
<feature type="region of interest" description="Disordered" evidence="8">
    <location>
        <begin position="525"/>
        <end position="554"/>
    </location>
</feature>
<evidence type="ECO:0000259" key="11">
    <source>
        <dbReference type="PROSITE" id="PS50885"/>
    </source>
</evidence>
<comment type="subcellular location">
    <subcellularLocation>
        <location evidence="1">Cell membrane</location>
    </subcellularLocation>
</comment>
<keyword evidence="13" id="KW-1185">Reference proteome</keyword>
<comment type="caution">
    <text evidence="12">The sequence shown here is derived from an EMBL/GenBank/DDBJ whole genome shotgun (WGS) entry which is preliminary data.</text>
</comment>
<feature type="transmembrane region" description="Helical" evidence="9">
    <location>
        <begin position="189"/>
        <end position="212"/>
    </location>
</feature>
<evidence type="ECO:0000256" key="3">
    <source>
        <dbReference type="ARBA" id="ARBA00023136"/>
    </source>
</evidence>
<evidence type="ECO:0000313" key="13">
    <source>
        <dbReference type="Proteomes" id="UP000435187"/>
    </source>
</evidence>
<protein>
    <submittedName>
        <fullName evidence="12">HAMP domain-containing protein</fullName>
    </submittedName>
</protein>
<dbReference type="PROSITE" id="PS50111">
    <property type="entry name" value="CHEMOTAXIS_TRANSDUC_2"/>
    <property type="match status" value="1"/>
</dbReference>
<evidence type="ECO:0000256" key="1">
    <source>
        <dbReference type="ARBA" id="ARBA00004236"/>
    </source>
</evidence>
<keyword evidence="2" id="KW-1003">Cell membrane</keyword>
<evidence type="ECO:0000256" key="7">
    <source>
        <dbReference type="SAM" id="Coils"/>
    </source>
</evidence>
<dbReference type="SUPFAM" id="SSF58104">
    <property type="entry name" value="Methyl-accepting chemotaxis protein (MCP) signaling domain"/>
    <property type="match status" value="1"/>
</dbReference>
<dbReference type="PANTHER" id="PTHR32089:SF112">
    <property type="entry name" value="LYSOZYME-LIKE PROTEIN-RELATED"/>
    <property type="match status" value="1"/>
</dbReference>
<dbReference type="SMART" id="SM00283">
    <property type="entry name" value="MA"/>
    <property type="match status" value="1"/>
</dbReference>
<dbReference type="Pfam" id="PF00015">
    <property type="entry name" value="MCPsignal"/>
    <property type="match status" value="1"/>
</dbReference>
<dbReference type="InterPro" id="IPR003660">
    <property type="entry name" value="HAMP_dom"/>
</dbReference>
<keyword evidence="7" id="KW-0175">Coiled coil</keyword>
<comment type="similarity">
    <text evidence="5">Belongs to the methyl-accepting chemotaxis (MCP) protein family.</text>
</comment>
<keyword evidence="9" id="KW-1133">Transmembrane helix</keyword>
<evidence type="ECO:0000256" key="2">
    <source>
        <dbReference type="ARBA" id="ARBA00022475"/>
    </source>
</evidence>
<dbReference type="AlphaFoldDB" id="A0A6N7QZG7"/>
<dbReference type="SMART" id="SM00304">
    <property type="entry name" value="HAMP"/>
    <property type="match status" value="1"/>
</dbReference>
<dbReference type="EMBL" id="WJEE01000032">
    <property type="protein sequence ID" value="MRI67468.1"/>
    <property type="molecule type" value="Genomic_DNA"/>
</dbReference>
<dbReference type="PROSITE" id="PS50885">
    <property type="entry name" value="HAMP"/>
    <property type="match status" value="1"/>
</dbReference>
<dbReference type="Pfam" id="PF00672">
    <property type="entry name" value="HAMP"/>
    <property type="match status" value="1"/>
</dbReference>
<dbReference type="CDD" id="cd06225">
    <property type="entry name" value="HAMP"/>
    <property type="match status" value="1"/>
</dbReference>
<evidence type="ECO:0000256" key="4">
    <source>
        <dbReference type="ARBA" id="ARBA00023224"/>
    </source>
</evidence>
<name>A0A6N7QZG7_9BACI</name>
<gene>
    <name evidence="12" type="ORF">GH885_14185</name>
</gene>
<dbReference type="InterPro" id="IPR004089">
    <property type="entry name" value="MCPsignal_dom"/>
</dbReference>
<feature type="transmembrane region" description="Helical" evidence="9">
    <location>
        <begin position="20"/>
        <end position="42"/>
    </location>
</feature>
<dbReference type="GO" id="GO:0005886">
    <property type="term" value="C:plasma membrane"/>
    <property type="evidence" value="ECO:0007669"/>
    <property type="project" value="UniProtKB-SubCell"/>
</dbReference>
<dbReference type="Proteomes" id="UP000435187">
    <property type="component" value="Unassembled WGS sequence"/>
</dbReference>
<dbReference type="RefSeq" id="WP_153836044.1">
    <property type="nucleotide sequence ID" value="NZ_JBHUMW010000069.1"/>
</dbReference>
<evidence type="ECO:0000256" key="9">
    <source>
        <dbReference type="SAM" id="Phobius"/>
    </source>
</evidence>
<evidence type="ECO:0000256" key="5">
    <source>
        <dbReference type="ARBA" id="ARBA00029447"/>
    </source>
</evidence>
<dbReference type="Gene3D" id="6.10.340.10">
    <property type="match status" value="1"/>
</dbReference>
<feature type="domain" description="HAMP" evidence="11">
    <location>
        <begin position="214"/>
        <end position="267"/>
    </location>
</feature>
<evidence type="ECO:0000259" key="10">
    <source>
        <dbReference type="PROSITE" id="PS50111"/>
    </source>
</evidence>
<keyword evidence="4 6" id="KW-0807">Transducer</keyword>